<organism evidence="5 6">
    <name type="scientific">Geodermatophilus maliterrae</name>
    <dbReference type="NCBI Taxonomy" id="3162531"/>
    <lineage>
        <taxon>Bacteria</taxon>
        <taxon>Bacillati</taxon>
        <taxon>Actinomycetota</taxon>
        <taxon>Actinomycetes</taxon>
        <taxon>Geodermatophilales</taxon>
        <taxon>Geodermatophilaceae</taxon>
        <taxon>Geodermatophilus</taxon>
    </lineage>
</organism>
<dbReference type="InterPro" id="IPR037120">
    <property type="entry name" value="Haem_peroxidase_sf_animal"/>
</dbReference>
<comment type="subcellular location">
    <subcellularLocation>
        <location evidence="1">Secreted</location>
    </subcellularLocation>
</comment>
<proteinExistence type="predicted"/>
<keyword evidence="5" id="KW-0575">Peroxidase</keyword>
<dbReference type="RefSeq" id="WP_369210660.1">
    <property type="nucleotide sequence ID" value="NZ_JBFNXQ010000190.1"/>
</dbReference>
<sequence length="434" mass="48259">MDAQDTGSPVDLLAPNTPSNPNNPDMTAGFTFLGQFLDHDMTFDPVSSLQRQTDPEKITNFRIPALELDSLYGTGPGGSPHLYDQTVDGGLTSFLVEEIAAPASKGGAPKFDLPRNGQLTALVGDPRNDENLMISQLHLAMLRFHNAVVEHVRSTTGLTVAEEIFDEAQRLVRWHYQWIIVHEFLANTVGKNLVEDIVKNGRKFYNWRNHPFIPVEFSAACYRFGHSQVRPSYRANFGPDGGDPFIAMIFDDSLLPSPDPDDLRGGRRASRRFIDWQTFFDFGDNNHRPNKKIDTILSSPLFDLIGIAAGDVQSLAQRNLLRQLALALPSGQRVARAMEEDVLAANDLADLKPFHMDTRTPLWFYVLREADVQADGKRLGPVGGRVVAEVFLGLLQGDHFSYLRQDPGWTPTLSTTGDFYMVDLLRIAGVVSPV</sequence>
<evidence type="ECO:0000256" key="3">
    <source>
        <dbReference type="ARBA" id="ARBA00023180"/>
    </source>
</evidence>
<protein>
    <submittedName>
        <fullName evidence="5">Heme peroxidase family protein</fullName>
    </submittedName>
</protein>
<dbReference type="EMBL" id="JBFNXQ010000190">
    <property type="protein sequence ID" value="MEX5721872.1"/>
    <property type="molecule type" value="Genomic_DNA"/>
</dbReference>
<keyword evidence="5" id="KW-0560">Oxidoreductase</keyword>
<evidence type="ECO:0000313" key="5">
    <source>
        <dbReference type="EMBL" id="MEX5721872.1"/>
    </source>
</evidence>
<dbReference type="GO" id="GO:0004601">
    <property type="term" value="F:peroxidase activity"/>
    <property type="evidence" value="ECO:0007669"/>
    <property type="project" value="UniProtKB-KW"/>
</dbReference>
<evidence type="ECO:0000256" key="2">
    <source>
        <dbReference type="ARBA" id="ARBA00022525"/>
    </source>
</evidence>
<dbReference type="PROSITE" id="PS50292">
    <property type="entry name" value="PEROXIDASE_3"/>
    <property type="match status" value="1"/>
</dbReference>
<keyword evidence="6" id="KW-1185">Reference proteome</keyword>
<dbReference type="PANTHER" id="PTHR11475">
    <property type="entry name" value="OXIDASE/PEROXIDASE"/>
    <property type="match status" value="1"/>
</dbReference>
<name>A0ABV3XNG7_9ACTN</name>
<dbReference type="PANTHER" id="PTHR11475:SF4">
    <property type="entry name" value="CHORION PEROXIDASE"/>
    <property type="match status" value="1"/>
</dbReference>
<dbReference type="Proteomes" id="UP001560045">
    <property type="component" value="Unassembled WGS sequence"/>
</dbReference>
<feature type="region of interest" description="Disordered" evidence="4">
    <location>
        <begin position="1"/>
        <end position="23"/>
    </location>
</feature>
<keyword evidence="2" id="KW-0964">Secreted</keyword>
<gene>
    <name evidence="5" type="ORF">ABQ292_26340</name>
</gene>
<dbReference type="SUPFAM" id="SSF48113">
    <property type="entry name" value="Heme-dependent peroxidases"/>
    <property type="match status" value="1"/>
</dbReference>
<dbReference type="CDD" id="cd09819">
    <property type="entry name" value="An_peroxidase_bacterial_1"/>
    <property type="match status" value="1"/>
</dbReference>
<keyword evidence="3" id="KW-0325">Glycoprotein</keyword>
<dbReference type="InterPro" id="IPR010255">
    <property type="entry name" value="Haem_peroxidase_sf"/>
</dbReference>
<dbReference type="Pfam" id="PF03098">
    <property type="entry name" value="An_peroxidase"/>
    <property type="match status" value="1"/>
</dbReference>
<evidence type="ECO:0000256" key="4">
    <source>
        <dbReference type="SAM" id="MobiDB-lite"/>
    </source>
</evidence>
<reference evidence="5 6" key="1">
    <citation type="submission" date="2024-06" db="EMBL/GenBank/DDBJ databases">
        <title>Draft genome sequence of Geodermatophilus badlandi, a novel member of the Geodermatophilaceae isolated from badland sedimentary rocks in the Red desert, Wyoming, USA.</title>
        <authorList>
            <person name="Ben Tekaya S."/>
            <person name="Nouioui I."/>
            <person name="Flores G.M."/>
            <person name="Shaal M.N."/>
            <person name="Bredoire F."/>
            <person name="Basile F."/>
            <person name="Van Diepen L."/>
            <person name="Ward N.L."/>
        </authorList>
    </citation>
    <scope>NUCLEOTIDE SEQUENCE [LARGE SCALE GENOMIC DNA]</scope>
    <source>
        <strain evidence="5 6">WL48A</strain>
    </source>
</reference>
<comment type="caution">
    <text evidence="5">The sequence shown here is derived from an EMBL/GenBank/DDBJ whole genome shotgun (WGS) entry which is preliminary data.</text>
</comment>
<dbReference type="InterPro" id="IPR019791">
    <property type="entry name" value="Haem_peroxidase_animal"/>
</dbReference>
<accession>A0ABV3XNG7</accession>
<dbReference type="Gene3D" id="1.10.640.10">
    <property type="entry name" value="Haem peroxidase domain superfamily, animal type"/>
    <property type="match status" value="1"/>
</dbReference>
<evidence type="ECO:0000256" key="1">
    <source>
        <dbReference type="ARBA" id="ARBA00004613"/>
    </source>
</evidence>
<evidence type="ECO:0000313" key="6">
    <source>
        <dbReference type="Proteomes" id="UP001560045"/>
    </source>
</evidence>